<dbReference type="OMA" id="CKNGWWF"/>
<dbReference type="KEGG" id="csv:101211073"/>
<comment type="similarity">
    <text evidence="1">Belongs to the CRISP family.</text>
</comment>
<evidence type="ECO:0000313" key="8">
    <source>
        <dbReference type="Proteomes" id="UP000029981"/>
    </source>
</evidence>
<organism evidence="7 8">
    <name type="scientific">Cucumis sativus</name>
    <name type="common">Cucumber</name>
    <dbReference type="NCBI Taxonomy" id="3659"/>
    <lineage>
        <taxon>Eukaryota</taxon>
        <taxon>Viridiplantae</taxon>
        <taxon>Streptophyta</taxon>
        <taxon>Embryophyta</taxon>
        <taxon>Tracheophyta</taxon>
        <taxon>Spermatophyta</taxon>
        <taxon>Magnoliopsida</taxon>
        <taxon>eudicotyledons</taxon>
        <taxon>Gunneridae</taxon>
        <taxon>Pentapetalae</taxon>
        <taxon>rosids</taxon>
        <taxon>fabids</taxon>
        <taxon>Cucurbitales</taxon>
        <taxon>Cucurbitaceae</taxon>
        <taxon>Benincaseae</taxon>
        <taxon>Cucumis</taxon>
    </lineage>
</organism>
<evidence type="ECO:0000256" key="1">
    <source>
        <dbReference type="ARBA" id="ARBA00009923"/>
    </source>
</evidence>
<accession>A0A0A0K4C1</accession>
<feature type="domain" description="SCP" evidence="6">
    <location>
        <begin position="28"/>
        <end position="158"/>
    </location>
</feature>
<proteinExistence type="inferred from homology"/>
<feature type="chain" id="PRO_5001964872" description="SCP domain-containing protein" evidence="5">
    <location>
        <begin position="27"/>
        <end position="162"/>
    </location>
</feature>
<protein>
    <recommendedName>
        <fullName evidence="6">SCP domain-containing protein</fullName>
    </recommendedName>
</protein>
<dbReference type="SMART" id="SM00198">
    <property type="entry name" value="SCP"/>
    <property type="match status" value="1"/>
</dbReference>
<dbReference type="Proteomes" id="UP000029981">
    <property type="component" value="Chromosome 7"/>
</dbReference>
<dbReference type="GO" id="GO:0098542">
    <property type="term" value="P:defense response to other organism"/>
    <property type="evidence" value="ECO:0007669"/>
    <property type="project" value="UniProtKB-ARBA"/>
</dbReference>
<keyword evidence="2 5" id="KW-0732">Signal</keyword>
<reference evidence="7 8" key="3">
    <citation type="journal article" date="2010" name="BMC Genomics">
        <title>Transcriptome sequencing and comparative analysis of cucumber flowers with different sex types.</title>
        <authorList>
            <person name="Guo S."/>
            <person name="Zheng Y."/>
            <person name="Joung J.G."/>
            <person name="Liu S."/>
            <person name="Zhang Z."/>
            <person name="Crasta O.R."/>
            <person name="Sobral B.W."/>
            <person name="Xu Y."/>
            <person name="Huang S."/>
            <person name="Fei Z."/>
        </authorList>
    </citation>
    <scope>NUCLEOTIDE SEQUENCE [LARGE SCALE GENOMIC DNA]</scope>
    <source>
        <strain evidence="8">cv. 9930</strain>
    </source>
</reference>
<dbReference type="GO" id="GO:0005615">
    <property type="term" value="C:extracellular space"/>
    <property type="evidence" value="ECO:0000318"/>
    <property type="project" value="GO_Central"/>
</dbReference>
<dbReference type="CDD" id="cd05381">
    <property type="entry name" value="CAP_PR-1"/>
    <property type="match status" value="1"/>
</dbReference>
<gene>
    <name evidence="7" type="ORF">Csa_7G070225</name>
</gene>
<dbReference type="InterPro" id="IPR014044">
    <property type="entry name" value="CAP_dom"/>
</dbReference>
<dbReference type="STRING" id="3659.A0A0A0K4C1"/>
<dbReference type="Pfam" id="PF00188">
    <property type="entry name" value="CAP"/>
    <property type="match status" value="1"/>
</dbReference>
<name>A0A0A0K4C1_CUCSA</name>
<dbReference type="Gene3D" id="3.40.33.10">
    <property type="entry name" value="CAP"/>
    <property type="match status" value="1"/>
</dbReference>
<reference evidence="7 8" key="4">
    <citation type="journal article" date="2011" name="BMC Genomics">
        <title>RNA-Seq improves annotation of protein-coding genes in the cucumber genome.</title>
        <authorList>
            <person name="Li Z."/>
            <person name="Zhang Z."/>
            <person name="Yan P."/>
            <person name="Huang S."/>
            <person name="Fei Z."/>
            <person name="Lin K."/>
        </authorList>
    </citation>
    <scope>NUCLEOTIDE SEQUENCE [LARGE SCALE GENOMIC DNA]</scope>
    <source>
        <strain evidence="8">cv. 9930</strain>
    </source>
</reference>
<reference evidence="7 8" key="1">
    <citation type="journal article" date="2009" name="Nat. Genet.">
        <title>The genome of the cucumber, Cucumis sativus L.</title>
        <authorList>
            <person name="Huang S."/>
            <person name="Li R."/>
            <person name="Zhang Z."/>
            <person name="Li L."/>
            <person name="Gu X."/>
            <person name="Fan W."/>
            <person name="Lucas W.J."/>
            <person name="Wang X."/>
            <person name="Xie B."/>
            <person name="Ni P."/>
            <person name="Ren Y."/>
            <person name="Zhu H."/>
            <person name="Li J."/>
            <person name="Lin K."/>
            <person name="Jin W."/>
            <person name="Fei Z."/>
            <person name="Li G."/>
            <person name="Staub J."/>
            <person name="Kilian A."/>
            <person name="van der Vossen E.A."/>
            <person name="Wu Y."/>
            <person name="Guo J."/>
            <person name="He J."/>
            <person name="Jia Z."/>
            <person name="Ren Y."/>
            <person name="Tian G."/>
            <person name="Lu Y."/>
            <person name="Ruan J."/>
            <person name="Qian W."/>
            <person name="Wang M."/>
            <person name="Huang Q."/>
            <person name="Li B."/>
            <person name="Xuan Z."/>
            <person name="Cao J."/>
            <person name="Asan"/>
            <person name="Wu Z."/>
            <person name="Zhang J."/>
            <person name="Cai Q."/>
            <person name="Bai Y."/>
            <person name="Zhao B."/>
            <person name="Han Y."/>
            <person name="Li Y."/>
            <person name="Li X."/>
            <person name="Wang S."/>
            <person name="Shi Q."/>
            <person name="Liu S."/>
            <person name="Cho W.K."/>
            <person name="Kim J.Y."/>
            <person name="Xu Y."/>
            <person name="Heller-Uszynska K."/>
            <person name="Miao H."/>
            <person name="Cheng Z."/>
            <person name="Zhang S."/>
            <person name="Wu J."/>
            <person name="Yang Y."/>
            <person name="Kang H."/>
            <person name="Li M."/>
            <person name="Liang H."/>
            <person name="Ren X."/>
            <person name="Shi Z."/>
            <person name="Wen M."/>
            <person name="Jian M."/>
            <person name="Yang H."/>
            <person name="Zhang G."/>
            <person name="Yang Z."/>
            <person name="Chen R."/>
            <person name="Liu S."/>
            <person name="Li J."/>
            <person name="Ma L."/>
            <person name="Liu H."/>
            <person name="Zhou Y."/>
            <person name="Zhao J."/>
            <person name="Fang X."/>
            <person name="Li G."/>
            <person name="Fang L."/>
            <person name="Li Y."/>
            <person name="Liu D."/>
            <person name="Zheng H."/>
            <person name="Zhang Y."/>
            <person name="Qin N."/>
            <person name="Li Z."/>
            <person name="Yang G."/>
            <person name="Yang S."/>
            <person name="Bolund L."/>
            <person name="Kristiansen K."/>
            <person name="Zheng H."/>
            <person name="Li S."/>
            <person name="Zhang X."/>
            <person name="Yang H."/>
            <person name="Wang J."/>
            <person name="Sun R."/>
            <person name="Zhang B."/>
            <person name="Jiang S."/>
            <person name="Wang J."/>
            <person name="Du Y."/>
            <person name="Li S."/>
        </authorList>
    </citation>
    <scope>NUCLEOTIDE SEQUENCE [LARGE SCALE GENOMIC DNA]</scope>
    <source>
        <strain evidence="8">cv. 9930</strain>
    </source>
</reference>
<sequence length="162" mass="18363">MPSPKLLLISFMMMGLITQLASITLAQNSHQDFVNAHNAARAKVGVGPVSWNYTLAAYAQTYANKKIGTCEMQHSYGPYGENLAEGYGEMTAVEAVNFWVSEKKYYDHHSNRCIGDECRHYTQVVWRGTKHVGCARVKCHNNWIFVICNYDPPDNYVGQFPY</sequence>
<evidence type="ECO:0000313" key="7">
    <source>
        <dbReference type="EMBL" id="KGN43824.1"/>
    </source>
</evidence>
<reference evidence="7 8" key="2">
    <citation type="journal article" date="2009" name="PLoS ONE">
        <title>An integrated genetic and cytogenetic map of the cucumber genome.</title>
        <authorList>
            <person name="Ren Y."/>
            <person name="Zhang Z."/>
            <person name="Liu J."/>
            <person name="Staub J.E."/>
            <person name="Han Y."/>
            <person name="Cheng Z."/>
            <person name="Li X."/>
            <person name="Lu J."/>
            <person name="Miao H."/>
            <person name="Kang H."/>
            <person name="Xie B."/>
            <person name="Gu X."/>
            <person name="Wang X."/>
            <person name="Du Y."/>
            <person name="Jin W."/>
            <person name="Huang S."/>
        </authorList>
    </citation>
    <scope>NUCLEOTIDE SEQUENCE [LARGE SCALE GENOMIC DNA]</scope>
    <source>
        <strain evidence="8">cv. 9930</strain>
    </source>
</reference>
<dbReference type="InterPro" id="IPR035940">
    <property type="entry name" value="CAP_sf"/>
</dbReference>
<dbReference type="PANTHER" id="PTHR10334">
    <property type="entry name" value="CYSTEINE-RICH SECRETORY PROTEIN-RELATED"/>
    <property type="match status" value="1"/>
</dbReference>
<dbReference type="EMBL" id="CM002928">
    <property type="protein sequence ID" value="KGN43824.1"/>
    <property type="molecule type" value="Genomic_DNA"/>
</dbReference>
<dbReference type="OrthoDB" id="337038at2759"/>
<evidence type="ECO:0000256" key="5">
    <source>
        <dbReference type="SAM" id="SignalP"/>
    </source>
</evidence>
<evidence type="ECO:0000256" key="3">
    <source>
        <dbReference type="ARBA" id="ARBA00022821"/>
    </source>
</evidence>
<feature type="signal peptide" evidence="5">
    <location>
        <begin position="1"/>
        <end position="26"/>
    </location>
</feature>
<evidence type="ECO:0000256" key="2">
    <source>
        <dbReference type="ARBA" id="ARBA00022729"/>
    </source>
</evidence>
<dbReference type="SUPFAM" id="SSF55797">
    <property type="entry name" value="PR-1-like"/>
    <property type="match status" value="1"/>
</dbReference>
<keyword evidence="3" id="KW-0611">Plant defense</keyword>
<dbReference type="FunFam" id="3.40.33.10:FF:000006">
    <property type="entry name" value="Putative pathogenesis-related protein 1"/>
    <property type="match status" value="1"/>
</dbReference>
<evidence type="ECO:0000259" key="6">
    <source>
        <dbReference type="SMART" id="SM00198"/>
    </source>
</evidence>
<dbReference type="PRINTS" id="PR00837">
    <property type="entry name" value="V5TPXLIKE"/>
</dbReference>
<dbReference type="eggNOG" id="KOG3017">
    <property type="taxonomic scope" value="Eukaryota"/>
</dbReference>
<dbReference type="Gramene" id="KGN43824">
    <property type="protein sequence ID" value="KGN43824"/>
    <property type="gene ID" value="Csa_7G070225"/>
</dbReference>
<keyword evidence="4" id="KW-1015">Disulfide bond</keyword>
<keyword evidence="8" id="KW-1185">Reference proteome</keyword>
<dbReference type="PROSITE" id="PS01009">
    <property type="entry name" value="CRISP_1"/>
    <property type="match status" value="1"/>
</dbReference>
<dbReference type="InterPro" id="IPR001283">
    <property type="entry name" value="CRISP-related"/>
</dbReference>
<evidence type="ECO:0000256" key="4">
    <source>
        <dbReference type="ARBA" id="ARBA00023157"/>
    </source>
</evidence>
<dbReference type="InterPro" id="IPR018244">
    <property type="entry name" value="Allrgn_V5/Tpx1_CS"/>
</dbReference>
<dbReference type="AlphaFoldDB" id="A0A0A0K4C1"/>